<dbReference type="FunFam" id="1.20.1070.10:FF:000015">
    <property type="entry name" value="Olfactory receptor"/>
    <property type="match status" value="1"/>
</dbReference>
<evidence type="ECO:0000256" key="7">
    <source>
        <dbReference type="ARBA" id="ARBA00023136"/>
    </source>
</evidence>
<evidence type="ECO:0000313" key="13">
    <source>
        <dbReference type="Proteomes" id="UP001652622"/>
    </source>
</evidence>
<dbReference type="Pfam" id="PF13853">
    <property type="entry name" value="7tm_4"/>
    <property type="match status" value="1"/>
</dbReference>
<reference evidence="14" key="1">
    <citation type="submission" date="2025-08" db="UniProtKB">
        <authorList>
            <consortium name="RefSeq"/>
        </authorList>
    </citation>
    <scope>IDENTIFICATION</scope>
    <source>
        <tissue evidence="14">Blood</tissue>
    </source>
</reference>
<dbReference type="PRINTS" id="PR00237">
    <property type="entry name" value="GPCRRHODOPSN"/>
</dbReference>
<evidence type="ECO:0000313" key="14">
    <source>
        <dbReference type="RefSeq" id="XP_034278882.1"/>
    </source>
</evidence>
<dbReference type="InterPro" id="IPR017452">
    <property type="entry name" value="GPCR_Rhodpsn_7TM"/>
</dbReference>
<dbReference type="InterPro" id="IPR000725">
    <property type="entry name" value="Olfact_rcpt"/>
</dbReference>
<evidence type="ECO:0000256" key="6">
    <source>
        <dbReference type="ARBA" id="ARBA00023040"/>
    </source>
</evidence>
<dbReference type="PROSITE" id="PS50262">
    <property type="entry name" value="G_PROTEIN_RECEP_F1_2"/>
    <property type="match status" value="1"/>
</dbReference>
<protein>
    <recommendedName>
        <fullName evidence="11">Olfactory receptor</fullName>
    </recommendedName>
</protein>
<dbReference type="GeneID" id="117668940"/>
<feature type="transmembrane region" description="Helical" evidence="11">
    <location>
        <begin position="301"/>
        <end position="320"/>
    </location>
</feature>
<evidence type="ECO:0000256" key="3">
    <source>
        <dbReference type="ARBA" id="ARBA00022692"/>
    </source>
</evidence>
<evidence type="ECO:0000256" key="5">
    <source>
        <dbReference type="ARBA" id="ARBA00022989"/>
    </source>
</evidence>
<keyword evidence="11" id="KW-0716">Sensory transduction</keyword>
<dbReference type="KEGG" id="pgut:117668940"/>
<dbReference type="GO" id="GO:0004984">
    <property type="term" value="F:olfactory receptor activity"/>
    <property type="evidence" value="ECO:0007669"/>
    <property type="project" value="InterPro"/>
</dbReference>
<keyword evidence="9 10" id="KW-0807">Transducer</keyword>
<evidence type="ECO:0000256" key="2">
    <source>
        <dbReference type="ARBA" id="ARBA00022475"/>
    </source>
</evidence>
<evidence type="ECO:0000256" key="11">
    <source>
        <dbReference type="RuleBase" id="RU363047"/>
    </source>
</evidence>
<gene>
    <name evidence="14" type="primary">LOC117668940</name>
</gene>
<dbReference type="Gene3D" id="1.20.1070.10">
    <property type="entry name" value="Rhodopsin 7-helix transmembrane proteins"/>
    <property type="match status" value="1"/>
</dbReference>
<dbReference type="GO" id="GO:0004930">
    <property type="term" value="F:G protein-coupled receptor activity"/>
    <property type="evidence" value="ECO:0007669"/>
    <property type="project" value="UniProtKB-KW"/>
</dbReference>
<keyword evidence="7 11" id="KW-0472">Membrane</keyword>
<dbReference type="InterPro" id="IPR000276">
    <property type="entry name" value="GPCR_Rhodpsn"/>
</dbReference>
<organism evidence="13 14">
    <name type="scientific">Pantherophis guttatus</name>
    <name type="common">Corn snake</name>
    <name type="synonym">Elaphe guttata</name>
    <dbReference type="NCBI Taxonomy" id="94885"/>
    <lineage>
        <taxon>Eukaryota</taxon>
        <taxon>Metazoa</taxon>
        <taxon>Chordata</taxon>
        <taxon>Craniata</taxon>
        <taxon>Vertebrata</taxon>
        <taxon>Euteleostomi</taxon>
        <taxon>Lepidosauria</taxon>
        <taxon>Squamata</taxon>
        <taxon>Bifurcata</taxon>
        <taxon>Unidentata</taxon>
        <taxon>Episquamata</taxon>
        <taxon>Toxicofera</taxon>
        <taxon>Serpentes</taxon>
        <taxon>Colubroidea</taxon>
        <taxon>Colubridae</taxon>
        <taxon>Colubrinae</taxon>
        <taxon>Pantherophis</taxon>
    </lineage>
</organism>
<keyword evidence="5 11" id="KW-1133">Transmembrane helix</keyword>
<keyword evidence="13" id="KW-1185">Reference proteome</keyword>
<dbReference type="SUPFAM" id="SSF81321">
    <property type="entry name" value="Family A G protein-coupled receptor-like"/>
    <property type="match status" value="1"/>
</dbReference>
<feature type="transmembrane region" description="Helical" evidence="11">
    <location>
        <begin position="53"/>
        <end position="76"/>
    </location>
</feature>
<evidence type="ECO:0000256" key="10">
    <source>
        <dbReference type="RuleBase" id="RU000688"/>
    </source>
</evidence>
<sequence length="346" mass="39189">MNKGCLLRSATLLYITDLIDICMENILDTKKENQTSITEFILLGFGNLQELQPLLFCFFLIIYLMTIIGNILIFLLVMADQLLHTPMYFFLANLSFLDTCYSSTLLPKMLANFLSTEKTITVNGCLAQYHFFCLSGATEAYLLAVMSYDRYSAICRPLFYPSIMNKNFCFQLIAGTWISSMIFNAVLVALMAQLSFCGPNVIDHYFCDLHPLTKMSCSDTTLFEFFAFCMTIIFTIPPFLLTLTSYICIIVSIIKINSTIGRQKAFSTCSSHLLVVCLFYGTSVIVYTLPDISSLKHLNKIISVFYTVVTPLLNPLIYSLRNKDIHKALGRLLNKVLIFGINHPKL</sequence>
<dbReference type="PROSITE" id="PS00237">
    <property type="entry name" value="G_PROTEIN_RECEP_F1_1"/>
    <property type="match status" value="1"/>
</dbReference>
<dbReference type="PANTHER" id="PTHR26452">
    <property type="entry name" value="OLFACTORY RECEPTOR"/>
    <property type="match status" value="1"/>
</dbReference>
<feature type="transmembrane region" description="Helical" evidence="11">
    <location>
        <begin position="266"/>
        <end position="289"/>
    </location>
</feature>
<dbReference type="Proteomes" id="UP001652622">
    <property type="component" value="Unplaced"/>
</dbReference>
<name>A0A6P9C632_PANGU</name>
<comment type="subcellular location">
    <subcellularLocation>
        <location evidence="1 11">Cell membrane</location>
        <topology evidence="1 11">Multi-pass membrane protein</topology>
    </subcellularLocation>
</comment>
<accession>A0A6P9C632</accession>
<feature type="transmembrane region" description="Helical" evidence="11">
    <location>
        <begin position="88"/>
        <end position="106"/>
    </location>
</feature>
<keyword evidence="3 10" id="KW-0812">Transmembrane</keyword>
<feature type="domain" description="G-protein coupled receptors family 1 profile" evidence="12">
    <location>
        <begin position="69"/>
        <end position="318"/>
    </location>
</feature>
<keyword evidence="6 10" id="KW-0297">G-protein coupled receptor</keyword>
<evidence type="ECO:0000256" key="9">
    <source>
        <dbReference type="ARBA" id="ARBA00023224"/>
    </source>
</evidence>
<dbReference type="GO" id="GO:0005886">
    <property type="term" value="C:plasma membrane"/>
    <property type="evidence" value="ECO:0007669"/>
    <property type="project" value="UniProtKB-SubCell"/>
</dbReference>
<evidence type="ECO:0000256" key="4">
    <source>
        <dbReference type="ARBA" id="ARBA00022725"/>
    </source>
</evidence>
<keyword evidence="4 11" id="KW-0552">Olfaction</keyword>
<keyword evidence="8 10" id="KW-0675">Receptor</keyword>
<dbReference type="InterPro" id="IPR050516">
    <property type="entry name" value="Olfactory_GPCR"/>
</dbReference>
<dbReference type="CDD" id="cd15911">
    <property type="entry name" value="7tmA_OR11A-like"/>
    <property type="match status" value="1"/>
</dbReference>
<keyword evidence="2 11" id="KW-1003">Cell membrane</keyword>
<dbReference type="AlphaFoldDB" id="A0A6P9C632"/>
<dbReference type="PRINTS" id="PR00245">
    <property type="entry name" value="OLFACTORYR"/>
</dbReference>
<comment type="similarity">
    <text evidence="10">Belongs to the G-protein coupled receptor 1 family.</text>
</comment>
<dbReference type="RefSeq" id="XP_034278882.1">
    <property type="nucleotide sequence ID" value="XM_034422991.1"/>
</dbReference>
<feature type="transmembrane region" description="Helical" evidence="11">
    <location>
        <begin position="168"/>
        <end position="192"/>
    </location>
</feature>
<feature type="transmembrane region" description="Helical" evidence="11">
    <location>
        <begin position="126"/>
        <end position="148"/>
    </location>
</feature>
<evidence type="ECO:0000256" key="8">
    <source>
        <dbReference type="ARBA" id="ARBA00023170"/>
    </source>
</evidence>
<feature type="transmembrane region" description="Helical" evidence="11">
    <location>
        <begin position="225"/>
        <end position="254"/>
    </location>
</feature>
<proteinExistence type="inferred from homology"/>
<dbReference type="OMA" id="MNKNFCF"/>
<evidence type="ECO:0000256" key="1">
    <source>
        <dbReference type="ARBA" id="ARBA00004651"/>
    </source>
</evidence>
<evidence type="ECO:0000259" key="12">
    <source>
        <dbReference type="PROSITE" id="PS50262"/>
    </source>
</evidence>
<dbReference type="InParanoid" id="A0A6P9C632"/>